<evidence type="ECO:0000256" key="9">
    <source>
        <dbReference type="ARBA" id="ARBA00023237"/>
    </source>
</evidence>
<dbReference type="SUPFAM" id="SSF49464">
    <property type="entry name" value="Carboxypeptidase regulatory domain-like"/>
    <property type="match status" value="1"/>
</dbReference>
<keyword evidence="9 10" id="KW-0998">Cell outer membrane</keyword>
<keyword evidence="3 10" id="KW-1134">Transmembrane beta strand</keyword>
<organism evidence="14 15">
    <name type="scientific">Psychroflexus salarius</name>
    <dbReference type="NCBI Taxonomy" id="1155689"/>
    <lineage>
        <taxon>Bacteria</taxon>
        <taxon>Pseudomonadati</taxon>
        <taxon>Bacteroidota</taxon>
        <taxon>Flavobacteriia</taxon>
        <taxon>Flavobacteriales</taxon>
        <taxon>Flavobacteriaceae</taxon>
        <taxon>Psychroflexus</taxon>
    </lineage>
</organism>
<dbReference type="PANTHER" id="PTHR30069">
    <property type="entry name" value="TONB-DEPENDENT OUTER MEMBRANE RECEPTOR"/>
    <property type="match status" value="1"/>
</dbReference>
<dbReference type="InterPro" id="IPR037066">
    <property type="entry name" value="Plug_dom_sf"/>
</dbReference>
<evidence type="ECO:0000256" key="8">
    <source>
        <dbReference type="ARBA" id="ARBA00023170"/>
    </source>
</evidence>
<keyword evidence="15" id="KW-1185">Reference proteome</keyword>
<evidence type="ECO:0000313" key="15">
    <source>
        <dbReference type="Proteomes" id="UP000184462"/>
    </source>
</evidence>
<gene>
    <name evidence="14" type="ORF">SAMN05444278_101129</name>
</gene>
<dbReference type="InterPro" id="IPR012910">
    <property type="entry name" value="Plug_dom"/>
</dbReference>
<evidence type="ECO:0000256" key="4">
    <source>
        <dbReference type="ARBA" id="ARBA00022692"/>
    </source>
</evidence>
<keyword evidence="8" id="KW-0675">Receptor</keyword>
<evidence type="ECO:0000313" key="14">
    <source>
        <dbReference type="EMBL" id="SHE30902.1"/>
    </source>
</evidence>
<dbReference type="GO" id="GO:0044718">
    <property type="term" value="P:siderophore transmembrane transport"/>
    <property type="evidence" value="ECO:0007669"/>
    <property type="project" value="TreeGrafter"/>
</dbReference>
<evidence type="ECO:0000256" key="2">
    <source>
        <dbReference type="ARBA" id="ARBA00022448"/>
    </source>
</evidence>
<evidence type="ECO:0000259" key="13">
    <source>
        <dbReference type="Pfam" id="PF07715"/>
    </source>
</evidence>
<dbReference type="PROSITE" id="PS52016">
    <property type="entry name" value="TONB_DEPENDENT_REC_3"/>
    <property type="match status" value="1"/>
</dbReference>
<dbReference type="Pfam" id="PF07715">
    <property type="entry name" value="Plug"/>
    <property type="match status" value="1"/>
</dbReference>
<protein>
    <submittedName>
        <fullName evidence="14">Iron complex outermembrane recepter protein</fullName>
    </submittedName>
</protein>
<keyword evidence="5" id="KW-0732">Signal</keyword>
<feature type="domain" description="TonB-dependent receptor-like beta-barrel" evidence="12">
    <location>
        <begin position="354"/>
        <end position="756"/>
    </location>
</feature>
<evidence type="ECO:0000256" key="11">
    <source>
        <dbReference type="RuleBase" id="RU003357"/>
    </source>
</evidence>
<dbReference type="OrthoDB" id="9795928at2"/>
<name>A0A1M4SFF6_9FLAO</name>
<dbReference type="GO" id="GO:0009279">
    <property type="term" value="C:cell outer membrane"/>
    <property type="evidence" value="ECO:0007669"/>
    <property type="project" value="UniProtKB-SubCell"/>
</dbReference>
<dbReference type="InterPro" id="IPR039426">
    <property type="entry name" value="TonB-dep_rcpt-like"/>
</dbReference>
<feature type="domain" description="TonB-dependent receptor plug" evidence="13">
    <location>
        <begin position="121"/>
        <end position="220"/>
    </location>
</feature>
<comment type="subcellular location">
    <subcellularLocation>
        <location evidence="1 10">Cell outer membrane</location>
        <topology evidence="1 10">Multi-pass membrane protein</topology>
    </subcellularLocation>
</comment>
<evidence type="ECO:0000256" key="3">
    <source>
        <dbReference type="ARBA" id="ARBA00022452"/>
    </source>
</evidence>
<evidence type="ECO:0000256" key="5">
    <source>
        <dbReference type="ARBA" id="ARBA00022729"/>
    </source>
</evidence>
<dbReference type="Gene3D" id="2.170.130.10">
    <property type="entry name" value="TonB-dependent receptor, plug domain"/>
    <property type="match status" value="1"/>
</dbReference>
<dbReference type="InterPro" id="IPR008969">
    <property type="entry name" value="CarboxyPept-like_regulatory"/>
</dbReference>
<keyword evidence="6 11" id="KW-0798">TonB box</keyword>
<dbReference type="PANTHER" id="PTHR30069:SF29">
    <property type="entry name" value="HEMOGLOBIN AND HEMOGLOBIN-HAPTOGLOBIN-BINDING PROTEIN 1-RELATED"/>
    <property type="match status" value="1"/>
</dbReference>
<dbReference type="Proteomes" id="UP000184462">
    <property type="component" value="Unassembled WGS sequence"/>
</dbReference>
<evidence type="ECO:0000256" key="6">
    <source>
        <dbReference type="ARBA" id="ARBA00023077"/>
    </source>
</evidence>
<dbReference type="InterPro" id="IPR036942">
    <property type="entry name" value="Beta-barrel_TonB_sf"/>
</dbReference>
<keyword evidence="4 10" id="KW-0812">Transmembrane</keyword>
<keyword evidence="2 10" id="KW-0813">Transport</keyword>
<accession>A0A1M4SFF6</accession>
<dbReference type="GO" id="GO:0015344">
    <property type="term" value="F:siderophore uptake transmembrane transporter activity"/>
    <property type="evidence" value="ECO:0007669"/>
    <property type="project" value="TreeGrafter"/>
</dbReference>
<evidence type="ECO:0000256" key="7">
    <source>
        <dbReference type="ARBA" id="ARBA00023136"/>
    </source>
</evidence>
<dbReference type="Gene3D" id="2.40.170.20">
    <property type="entry name" value="TonB-dependent receptor, beta-barrel domain"/>
    <property type="match status" value="1"/>
</dbReference>
<evidence type="ECO:0000256" key="10">
    <source>
        <dbReference type="PROSITE-ProRule" id="PRU01360"/>
    </source>
</evidence>
<evidence type="ECO:0000256" key="1">
    <source>
        <dbReference type="ARBA" id="ARBA00004571"/>
    </source>
</evidence>
<dbReference type="AlphaFoldDB" id="A0A1M4SFF6"/>
<reference evidence="14 15" key="1">
    <citation type="submission" date="2016-11" db="EMBL/GenBank/DDBJ databases">
        <authorList>
            <person name="Jaros S."/>
            <person name="Januszkiewicz K."/>
            <person name="Wedrychowicz H."/>
        </authorList>
    </citation>
    <scope>NUCLEOTIDE SEQUENCE [LARGE SCALE GENOMIC DNA]</scope>
    <source>
        <strain evidence="14 15">DSM 25661</strain>
    </source>
</reference>
<dbReference type="STRING" id="1155689.SAMN05444278_101129"/>
<dbReference type="SUPFAM" id="SSF56935">
    <property type="entry name" value="Porins"/>
    <property type="match status" value="1"/>
</dbReference>
<keyword evidence="7 10" id="KW-0472">Membrane</keyword>
<proteinExistence type="inferred from homology"/>
<dbReference type="RefSeq" id="WP_083574434.1">
    <property type="nucleotide sequence ID" value="NZ_FQTW01000001.1"/>
</dbReference>
<dbReference type="InterPro" id="IPR000531">
    <property type="entry name" value="Beta-barrel_TonB"/>
</dbReference>
<comment type="similarity">
    <text evidence="10 11">Belongs to the TonB-dependent receptor family.</text>
</comment>
<evidence type="ECO:0000259" key="12">
    <source>
        <dbReference type="Pfam" id="PF00593"/>
    </source>
</evidence>
<dbReference type="EMBL" id="FQTW01000001">
    <property type="protein sequence ID" value="SHE30902.1"/>
    <property type="molecule type" value="Genomic_DNA"/>
</dbReference>
<sequence>MRIKYISLLYFLLFSFFGFSQDKCDYSIKLKLVNASDLTPIYGVVVKFIEIDKTYLSNQQGYLIIENACEPLAHLEIMSQFYKAKTIKVDLRKQSNLSIKLEELQQELAEVIVQNKLVPKQQVNQLNATQIESQFSGSLAKSLDEIPGVNSIEIGAGSSKPTIRGFSFNRVLVTENGMRHEGQQWGSDHGLEVDALSVEDVEVIKSASALAYGSDAIGGVIKLNTNKAPQDEGLTGSYKLFLRSINNTLTNNINLAYKNENWFAKFKGTLTDYGDYNLPTDTINYLSVNMPVENRRLKNTAGKERNIMFTGGFVSDKFNSALSISRNYFKAGFFPGAHGVPSVTRVVDDGDRRNIELPFQNSTHFKVTSQNTWIFKNANLKLNLSYQNNLRQEWSDFNTHYSSQEPPETNADLELEFDLNTYEINLEHNYYHSKKHNLTTGLQLQAQKNAIKGFNFLLPNYDRQMLGAFAIHSIELNKKLEIDYGVRLDIAQLNTEALFDQRLFNYLLFRNNSEEVAIENAQRSETINRDFNNFNFNLSSNYKLNNKLNFELNLGTNFRLPTAIELSSNGIHHGSFRHERGNPELNPEKGYIIDGSANFNNDQVNISFSPYLYYFTNYIYLNPSGIFSKLPHGGQINQYTESKALLTGFELYYKHQITKRFSSSISLEYLWNTQLRDETEGNFALPFSPPNNALIKLNYDIKDYKYLKDTNLSFITEIAAAQNRTAQNEEATPGYEIFGLNLASRLQLRNFTANVNLRVMNMFDTKYFNHTNFYRALEIPEMGRNIQLMLSIPF</sequence>
<dbReference type="Pfam" id="PF00593">
    <property type="entry name" value="TonB_dep_Rec_b-barrel"/>
    <property type="match status" value="1"/>
</dbReference>